<feature type="transmembrane region" description="Helical" evidence="7">
    <location>
        <begin position="214"/>
        <end position="235"/>
    </location>
</feature>
<evidence type="ECO:0000259" key="8">
    <source>
        <dbReference type="Pfam" id="PF00924"/>
    </source>
</evidence>
<dbReference type="Pfam" id="PF00924">
    <property type="entry name" value="MS_channel_2nd"/>
    <property type="match status" value="1"/>
</dbReference>
<dbReference type="AlphaFoldDB" id="B7JXR9"/>
<comment type="similarity">
    <text evidence="2">Belongs to the MscS (TC 1.A.23) family.</text>
</comment>
<feature type="transmembrane region" description="Helical" evidence="7">
    <location>
        <begin position="342"/>
        <end position="368"/>
    </location>
</feature>
<name>B7JXR9_RIPO1</name>
<dbReference type="GO" id="GO:0008381">
    <property type="term" value="F:mechanosensitive monoatomic ion channel activity"/>
    <property type="evidence" value="ECO:0007669"/>
    <property type="project" value="InterPro"/>
</dbReference>
<evidence type="ECO:0000259" key="9">
    <source>
        <dbReference type="Pfam" id="PF21082"/>
    </source>
</evidence>
<gene>
    <name evidence="10" type="ordered locus">PCC8801_0742</name>
</gene>
<dbReference type="InterPro" id="IPR045275">
    <property type="entry name" value="MscS_archaea/bacteria_type"/>
</dbReference>
<evidence type="ECO:0000256" key="6">
    <source>
        <dbReference type="ARBA" id="ARBA00023136"/>
    </source>
</evidence>
<evidence type="ECO:0000256" key="3">
    <source>
        <dbReference type="ARBA" id="ARBA00022475"/>
    </source>
</evidence>
<dbReference type="Proteomes" id="UP000008204">
    <property type="component" value="Chromosome"/>
</dbReference>
<feature type="transmembrane region" description="Helical" evidence="7">
    <location>
        <begin position="146"/>
        <end position="169"/>
    </location>
</feature>
<evidence type="ECO:0000256" key="7">
    <source>
        <dbReference type="SAM" id="Phobius"/>
    </source>
</evidence>
<dbReference type="InterPro" id="IPR010920">
    <property type="entry name" value="LSM_dom_sf"/>
</dbReference>
<organism evidence="10 11">
    <name type="scientific">Rippkaea orientalis (strain PCC 8801 / RF-1)</name>
    <name type="common">Cyanothece sp. (strain PCC 8801)</name>
    <dbReference type="NCBI Taxonomy" id="41431"/>
    <lineage>
        <taxon>Bacteria</taxon>
        <taxon>Bacillati</taxon>
        <taxon>Cyanobacteriota</taxon>
        <taxon>Cyanophyceae</taxon>
        <taxon>Oscillatoriophycideae</taxon>
        <taxon>Chroococcales</taxon>
        <taxon>Aphanothecaceae</taxon>
        <taxon>Rippkaea</taxon>
        <taxon>Rippkaea orientalis</taxon>
    </lineage>
</organism>
<keyword evidence="4 7" id="KW-0812">Transmembrane</keyword>
<dbReference type="EMBL" id="CP001287">
    <property type="protein sequence ID" value="ACK64826.1"/>
    <property type="molecule type" value="Genomic_DNA"/>
</dbReference>
<dbReference type="InterPro" id="IPR023408">
    <property type="entry name" value="MscS_beta-dom_sf"/>
</dbReference>
<evidence type="ECO:0000256" key="4">
    <source>
        <dbReference type="ARBA" id="ARBA00022692"/>
    </source>
</evidence>
<feature type="domain" description="Mechanosensitive ion channel MscS" evidence="8">
    <location>
        <begin position="355"/>
        <end position="420"/>
    </location>
</feature>
<keyword evidence="5 7" id="KW-1133">Transmembrane helix</keyword>
<sequence>MKQKLQKFLALLLTTITLMGILGAFSHNLIAQDSASATKFPVIFDGNTLFYVQRPSGSLAPEERAELIRERLEKIVKNRDVEINDQDFDLDNKGDVVIILFKNKTLATVTTEDAKLADVSTEILAEQYLQKIQEAIQRYHLERQPFYWILGIVLTVVTTILLIVTLKIFDKIFPYIYTLLNDWRDHIIPSIRIQNLELLSSENLTKICEGFVRLVRIILTLLILYLFIPLVLSFFPQTRRIGHLLFDYLMTAINLVGNSLVSYLPNIFIIGVIIYLTYYTLRLLKFIFTEIENENLNFPGFYPEWAQPTYRLLNWIIIALAAVFTFPYLPGFNSPAFRGVSAFLALLFTLGSTGVVSNTVSGFVLIYTRAFQVGDIVKIADATGKILEKTLLVTRIQTVKNVVITIPNSVVISSNVVNYSALSRDTHSPLIIHTTITLGYDIPWRTVHETLIKAAKATPHILSEPSPFVWQTSLNDFHISYEINGYTFESSKMMETYSDLHQNIQDKCNEAGIEILSPQYSALRDGNHNTIPENYLPEDYVSPGFKIEPVTNLLNLNKANRKH</sequence>
<keyword evidence="11" id="KW-1185">Reference proteome</keyword>
<dbReference type="InterPro" id="IPR011066">
    <property type="entry name" value="MscS_channel_C_sf"/>
</dbReference>
<reference evidence="11" key="1">
    <citation type="journal article" date="2011" name="MBio">
        <title>Novel metabolic attributes of the genus Cyanothece, comprising a group of unicellular nitrogen-fixing Cyanobacteria.</title>
        <authorList>
            <person name="Bandyopadhyay A."/>
            <person name="Elvitigala T."/>
            <person name="Welsh E."/>
            <person name="Stockel J."/>
            <person name="Liberton M."/>
            <person name="Min H."/>
            <person name="Sherman L.A."/>
            <person name="Pakrasi H.B."/>
        </authorList>
    </citation>
    <scope>NUCLEOTIDE SEQUENCE [LARGE SCALE GENOMIC DNA]</scope>
    <source>
        <strain evidence="11">PCC 8801</strain>
    </source>
</reference>
<dbReference type="HOGENOM" id="CLU_032048_1_0_3"/>
<dbReference type="InterPro" id="IPR006685">
    <property type="entry name" value="MscS_channel_2nd"/>
</dbReference>
<dbReference type="Gene3D" id="1.10.287.1260">
    <property type="match status" value="1"/>
</dbReference>
<dbReference type="Gene3D" id="3.30.70.100">
    <property type="match status" value="1"/>
</dbReference>
<dbReference type="Pfam" id="PF21082">
    <property type="entry name" value="MS_channel_3rd"/>
    <property type="match status" value="1"/>
</dbReference>
<proteinExistence type="inferred from homology"/>
<dbReference type="KEGG" id="cyp:PCC8801_0742"/>
<evidence type="ECO:0000313" key="11">
    <source>
        <dbReference type="Proteomes" id="UP000008204"/>
    </source>
</evidence>
<dbReference type="SUPFAM" id="SSF82689">
    <property type="entry name" value="Mechanosensitive channel protein MscS (YggB), C-terminal domain"/>
    <property type="match status" value="1"/>
</dbReference>
<dbReference type="PANTHER" id="PTHR30221:SF18">
    <property type="entry name" value="SLL0590 PROTEIN"/>
    <property type="match status" value="1"/>
</dbReference>
<evidence type="ECO:0000256" key="2">
    <source>
        <dbReference type="ARBA" id="ARBA00008017"/>
    </source>
</evidence>
<dbReference type="OrthoDB" id="9809206at2"/>
<keyword evidence="6 7" id="KW-0472">Membrane</keyword>
<keyword evidence="3" id="KW-1003">Cell membrane</keyword>
<dbReference type="InterPro" id="IPR049278">
    <property type="entry name" value="MS_channel_C"/>
</dbReference>
<dbReference type="Gene3D" id="2.30.30.60">
    <property type="match status" value="1"/>
</dbReference>
<feature type="transmembrane region" description="Helical" evidence="7">
    <location>
        <begin position="255"/>
        <end position="278"/>
    </location>
</feature>
<evidence type="ECO:0000256" key="5">
    <source>
        <dbReference type="ARBA" id="ARBA00022989"/>
    </source>
</evidence>
<evidence type="ECO:0000256" key="1">
    <source>
        <dbReference type="ARBA" id="ARBA00004651"/>
    </source>
</evidence>
<evidence type="ECO:0000313" key="10">
    <source>
        <dbReference type="EMBL" id="ACK64826.1"/>
    </source>
</evidence>
<dbReference type="SUPFAM" id="SSF50182">
    <property type="entry name" value="Sm-like ribonucleoproteins"/>
    <property type="match status" value="1"/>
</dbReference>
<dbReference type="STRING" id="41431.PCC8801_0742"/>
<dbReference type="eggNOG" id="COG3264">
    <property type="taxonomic scope" value="Bacteria"/>
</dbReference>
<comment type="subcellular location">
    <subcellularLocation>
        <location evidence="1">Cell membrane</location>
        <topology evidence="1">Multi-pass membrane protein</topology>
    </subcellularLocation>
</comment>
<dbReference type="GO" id="GO:0005886">
    <property type="term" value="C:plasma membrane"/>
    <property type="evidence" value="ECO:0007669"/>
    <property type="project" value="UniProtKB-SubCell"/>
</dbReference>
<feature type="domain" description="Mechanosensitive ion channel MscS C-terminal" evidence="9">
    <location>
        <begin position="434"/>
        <end position="515"/>
    </location>
</feature>
<dbReference type="PANTHER" id="PTHR30221">
    <property type="entry name" value="SMALL-CONDUCTANCE MECHANOSENSITIVE CHANNEL"/>
    <property type="match status" value="1"/>
</dbReference>
<feature type="transmembrane region" description="Helical" evidence="7">
    <location>
        <begin position="312"/>
        <end position="330"/>
    </location>
</feature>
<accession>B7JXR9</accession>
<protein>
    <submittedName>
        <fullName evidence="10">MscS Mechanosensitive ion channel</fullName>
    </submittedName>
</protein>
<dbReference type="RefSeq" id="WP_012594102.1">
    <property type="nucleotide sequence ID" value="NC_011726.1"/>
</dbReference>